<sequence length="368" mass="40809">MVPTEPWDGQVRFPVLADVRITGCRPSFISRLLEAAPAVLTLLWERDDEEFFPQVDAESRSIPLVYPALKCLTLRGLVPFEIDALVRDIHFTALDTLALRGSDTRHWHANYIDTITRTTASLTAIHLTLSTPSKDSLDLLRTGLVRCPQLQRIELDAIFSQTGLQYFCDLFGRPLDDGSWLCPSLTVRIVKDLGHWPDVPLSGTRASVFVVLAILGTPAWKPSKSNPSGRKSMCLATVCVFLTWFFVQSNTCASGELESSKLPVTAEVSFRDSKALLAGNDLGIAQQLVTNTSSSFRGSPTARIRRCTITPRSPHLSLRRDDPLFIFDGDSGTVRGESIVRFVSKRVCVAKFDRTRSRAALPFLSDSR</sequence>
<dbReference type="InParanoid" id="A0A165NZB2"/>
<reference evidence="1 2" key="1">
    <citation type="journal article" date="2016" name="Mol. Biol. Evol.">
        <title>Comparative Genomics of Early-Diverging Mushroom-Forming Fungi Provides Insights into the Origins of Lignocellulose Decay Capabilities.</title>
        <authorList>
            <person name="Nagy L.G."/>
            <person name="Riley R."/>
            <person name="Tritt A."/>
            <person name="Adam C."/>
            <person name="Daum C."/>
            <person name="Floudas D."/>
            <person name="Sun H."/>
            <person name="Yadav J.S."/>
            <person name="Pangilinan J."/>
            <person name="Larsson K.H."/>
            <person name="Matsuura K."/>
            <person name="Barry K."/>
            <person name="Labutti K."/>
            <person name="Kuo R."/>
            <person name="Ohm R.A."/>
            <person name="Bhattacharya S.S."/>
            <person name="Shirouzu T."/>
            <person name="Yoshinaga Y."/>
            <person name="Martin F.M."/>
            <person name="Grigoriev I.V."/>
            <person name="Hibbett D.S."/>
        </authorList>
    </citation>
    <scope>NUCLEOTIDE SEQUENCE [LARGE SCALE GENOMIC DNA]</scope>
    <source>
        <strain evidence="1 2">HHB12029</strain>
    </source>
</reference>
<name>A0A165NZB2_EXIGL</name>
<gene>
    <name evidence="1" type="ORF">EXIGLDRAFT_760919</name>
</gene>
<dbReference type="Proteomes" id="UP000077266">
    <property type="component" value="Unassembled WGS sequence"/>
</dbReference>
<proteinExistence type="predicted"/>
<evidence type="ECO:0000313" key="1">
    <source>
        <dbReference type="EMBL" id="KZW01428.1"/>
    </source>
</evidence>
<dbReference type="AlphaFoldDB" id="A0A165NZB2"/>
<protein>
    <submittedName>
        <fullName evidence="1">Uncharacterized protein</fullName>
    </submittedName>
</protein>
<dbReference type="EMBL" id="KV425894">
    <property type="protein sequence ID" value="KZW01428.1"/>
    <property type="molecule type" value="Genomic_DNA"/>
</dbReference>
<accession>A0A165NZB2</accession>
<evidence type="ECO:0000313" key="2">
    <source>
        <dbReference type="Proteomes" id="UP000077266"/>
    </source>
</evidence>
<organism evidence="1 2">
    <name type="scientific">Exidia glandulosa HHB12029</name>
    <dbReference type="NCBI Taxonomy" id="1314781"/>
    <lineage>
        <taxon>Eukaryota</taxon>
        <taxon>Fungi</taxon>
        <taxon>Dikarya</taxon>
        <taxon>Basidiomycota</taxon>
        <taxon>Agaricomycotina</taxon>
        <taxon>Agaricomycetes</taxon>
        <taxon>Auriculariales</taxon>
        <taxon>Exidiaceae</taxon>
        <taxon>Exidia</taxon>
    </lineage>
</organism>
<keyword evidence="2" id="KW-1185">Reference proteome</keyword>